<evidence type="ECO:0000313" key="2">
    <source>
        <dbReference type="Proteomes" id="UP001396334"/>
    </source>
</evidence>
<reference evidence="1 2" key="1">
    <citation type="journal article" date="2024" name="G3 (Bethesda)">
        <title>Genome assembly of Hibiscus sabdariffa L. provides insights into metabolisms of medicinal natural products.</title>
        <authorList>
            <person name="Kim T."/>
        </authorList>
    </citation>
    <scope>NUCLEOTIDE SEQUENCE [LARGE SCALE GENOMIC DNA]</scope>
    <source>
        <strain evidence="1">TK-2024</strain>
        <tissue evidence="1">Old leaves</tissue>
    </source>
</reference>
<accession>A0ABR1ZRU6</accession>
<sequence>MTGNLCSFRLDQLPACLPVAGVLLVAACGAGLLPSWEFNLRFVHPLIGLRIVALVGVVWKGFCAITCSSMSATPGRSPCGPRCMLSPLSAPPERGLAL</sequence>
<dbReference type="EMBL" id="JBBPBN010000663">
    <property type="protein sequence ID" value="KAK8483409.1"/>
    <property type="molecule type" value="Genomic_DNA"/>
</dbReference>
<evidence type="ECO:0000313" key="1">
    <source>
        <dbReference type="EMBL" id="KAK8483409.1"/>
    </source>
</evidence>
<name>A0ABR1ZRU6_9ROSI</name>
<dbReference type="Proteomes" id="UP001396334">
    <property type="component" value="Unassembled WGS sequence"/>
</dbReference>
<gene>
    <name evidence="1" type="ORF">V6N11_066712</name>
</gene>
<keyword evidence="2" id="KW-1185">Reference proteome</keyword>
<proteinExistence type="predicted"/>
<comment type="caution">
    <text evidence="1">The sequence shown here is derived from an EMBL/GenBank/DDBJ whole genome shotgun (WGS) entry which is preliminary data.</text>
</comment>
<protein>
    <submittedName>
        <fullName evidence="1">Uncharacterized protein</fullName>
    </submittedName>
</protein>
<organism evidence="1 2">
    <name type="scientific">Hibiscus sabdariffa</name>
    <name type="common">roselle</name>
    <dbReference type="NCBI Taxonomy" id="183260"/>
    <lineage>
        <taxon>Eukaryota</taxon>
        <taxon>Viridiplantae</taxon>
        <taxon>Streptophyta</taxon>
        <taxon>Embryophyta</taxon>
        <taxon>Tracheophyta</taxon>
        <taxon>Spermatophyta</taxon>
        <taxon>Magnoliopsida</taxon>
        <taxon>eudicotyledons</taxon>
        <taxon>Gunneridae</taxon>
        <taxon>Pentapetalae</taxon>
        <taxon>rosids</taxon>
        <taxon>malvids</taxon>
        <taxon>Malvales</taxon>
        <taxon>Malvaceae</taxon>
        <taxon>Malvoideae</taxon>
        <taxon>Hibiscus</taxon>
    </lineage>
</organism>